<evidence type="ECO:0000256" key="13">
    <source>
        <dbReference type="ARBA" id="ARBA00048988"/>
    </source>
</evidence>
<keyword evidence="3" id="KW-0227">DNA damage</keyword>
<evidence type="ECO:0000259" key="16">
    <source>
        <dbReference type="PROSITE" id="PS51217"/>
    </source>
</evidence>
<dbReference type="InterPro" id="IPR011335">
    <property type="entry name" value="Restrct_endonuc-II-like"/>
</dbReference>
<dbReference type="GO" id="GO:0005829">
    <property type="term" value="C:cytosol"/>
    <property type="evidence" value="ECO:0007669"/>
    <property type="project" value="TreeGrafter"/>
</dbReference>
<evidence type="ECO:0000256" key="9">
    <source>
        <dbReference type="ARBA" id="ARBA00023204"/>
    </source>
</evidence>
<dbReference type="PANTHER" id="PTHR11070">
    <property type="entry name" value="UVRD / RECB / PCRA DNA HELICASE FAMILY MEMBER"/>
    <property type="match status" value="1"/>
</dbReference>
<evidence type="ECO:0000313" key="17">
    <source>
        <dbReference type="EMBL" id="CAB4871776.1"/>
    </source>
</evidence>
<proteinExistence type="predicted"/>
<evidence type="ECO:0000256" key="3">
    <source>
        <dbReference type="ARBA" id="ARBA00022763"/>
    </source>
</evidence>
<keyword evidence="10" id="KW-0413">Isomerase</keyword>
<dbReference type="CDD" id="cd17932">
    <property type="entry name" value="DEXQc_UvrD"/>
    <property type="match status" value="1"/>
</dbReference>
<dbReference type="AlphaFoldDB" id="A0A6J7DMM7"/>
<dbReference type="Gene3D" id="1.10.486.10">
    <property type="entry name" value="PCRA, domain 4"/>
    <property type="match status" value="1"/>
</dbReference>
<dbReference type="GO" id="GO:0043138">
    <property type="term" value="F:3'-5' DNA helicase activity"/>
    <property type="evidence" value="ECO:0007669"/>
    <property type="project" value="UniProtKB-EC"/>
</dbReference>
<reference evidence="17" key="1">
    <citation type="submission" date="2020-05" db="EMBL/GenBank/DDBJ databases">
        <authorList>
            <person name="Chiriac C."/>
            <person name="Salcher M."/>
            <person name="Ghai R."/>
            <person name="Kavagutti S V."/>
        </authorList>
    </citation>
    <scope>NUCLEOTIDE SEQUENCE</scope>
</reference>
<evidence type="ECO:0000256" key="7">
    <source>
        <dbReference type="ARBA" id="ARBA00022840"/>
    </source>
</evidence>
<comment type="catalytic activity">
    <reaction evidence="13">
        <text>ATP + H2O = ADP + phosphate + H(+)</text>
        <dbReference type="Rhea" id="RHEA:13065"/>
        <dbReference type="ChEBI" id="CHEBI:15377"/>
        <dbReference type="ChEBI" id="CHEBI:15378"/>
        <dbReference type="ChEBI" id="CHEBI:30616"/>
        <dbReference type="ChEBI" id="CHEBI:43474"/>
        <dbReference type="ChEBI" id="CHEBI:456216"/>
        <dbReference type="EC" id="5.6.2.4"/>
    </reaction>
</comment>
<evidence type="ECO:0000256" key="2">
    <source>
        <dbReference type="ARBA" id="ARBA00022741"/>
    </source>
</evidence>
<dbReference type="Gene3D" id="3.40.50.300">
    <property type="entry name" value="P-loop containing nucleotide triphosphate hydrolases"/>
    <property type="match status" value="3"/>
</dbReference>
<dbReference type="Gene3D" id="3.90.320.10">
    <property type="match status" value="1"/>
</dbReference>
<evidence type="ECO:0000256" key="12">
    <source>
        <dbReference type="ARBA" id="ARBA00034808"/>
    </source>
</evidence>
<feature type="compositionally biased region" description="Basic and acidic residues" evidence="14">
    <location>
        <begin position="798"/>
        <end position="808"/>
    </location>
</feature>
<feature type="region of interest" description="Disordered" evidence="14">
    <location>
        <begin position="797"/>
        <end position="817"/>
    </location>
</feature>
<evidence type="ECO:0000256" key="10">
    <source>
        <dbReference type="ARBA" id="ARBA00023235"/>
    </source>
</evidence>
<dbReference type="EC" id="5.6.2.4" evidence="12"/>
<evidence type="ECO:0000256" key="8">
    <source>
        <dbReference type="ARBA" id="ARBA00023125"/>
    </source>
</evidence>
<keyword evidence="1" id="KW-0540">Nuclease</keyword>
<dbReference type="InterPro" id="IPR014016">
    <property type="entry name" value="UvrD-like_ATP-bd"/>
</dbReference>
<dbReference type="EMBL" id="CAFBLW010000018">
    <property type="protein sequence ID" value="CAB4871776.1"/>
    <property type="molecule type" value="Genomic_DNA"/>
</dbReference>
<dbReference type="GO" id="GO:0000725">
    <property type="term" value="P:recombinational repair"/>
    <property type="evidence" value="ECO:0007669"/>
    <property type="project" value="TreeGrafter"/>
</dbReference>
<sequence>MIEKYSPNDIADALAKVGAKVYRPTKEQSEIISISTNPLEPSVVIAGAGSGKTETMAARVIYLVANGFVRPDEILGLTFTRKAAGELSVRIRTRLRQLKSAGLIDKQVPLETSVTTYHSYAGKLLSEHSIRFGIDADSQPMGDAAMWQLANDVVRNWDDPDYRNESAVSTVIDDLLGLTKMVLEHQIKPEDVVRVDTQVLEELSKMTGDLNDNVRKVARVLNQRIGMLPMVERFIELRHQSGELSFDDQMSLAADIASNFPDVGELERSKYKVVLLDEYQDTSQSQVRMLSTLFGGGHPVMAVGDPCQAIYSWRGASAGTISAFNKHFPKATGQNGSTQYSLLTTFRNDKSILELANVVSEEIRTTSGVKVDPLTARPNAGEGDLACGIFETIDAEADAIAEYFKELWFAPTRLEKSAEKRSSFAVLVRKRSQIPAIESAIRSAGMPVEVIGLGGLIHVPEVADIVSLLKIISDPDSGSSLMRQLTSPRLNLGASDIAALGSYSRSRATGSKEASKNFIKKIVNGNPEQAEADDQFLGSLIDSLDEIEKSDRSTFSSEGFARLTEFAADLRRLRSRAGGTLTDLINEIESYLNLEQEVMLRDGTGSGRRHIDRFMDEAGKFARSGGTLGQFLQWLDIASEEEGGLKSASAEVRNDVVQILTIHMSKGAEWDVVAVPGLAEGTFPGINSSDPDNWITNERHIPFSLRGDRHELPEFSFGTATKNSEAGKAIEAYGKICNQIKLREEIRLGYVAFTRARTNLIATTSWWRDGAKMTEPSSIFQHVFNVAEKSGRILNNYEKPEDGSKNPRIENPLSGQWPIDPLGKRRTEFEKAMALVANSKPFDLSKAGTSKSEDVKSWASDAVALISEFKSEKSGQLKIALPPRLSTSTLVRLHENMEALAEDIRRPMPRTTDEYSRRGTAFHLWIENHFGAATLFDDEDLDFLDPLEDDSKLEDLKAKWLSSEWAERTPVAVEVPFESVISGVLIRGRIDAVYQKCDTYEVVDWKTGSKKLGSSAAIQLAMYRLAWSKLQKVDIEKVSAAFHYVPTSVTDRPADLMSEAQLIKLLDL</sequence>
<dbReference type="GO" id="GO:0004527">
    <property type="term" value="F:exonuclease activity"/>
    <property type="evidence" value="ECO:0007669"/>
    <property type="project" value="UniProtKB-KW"/>
</dbReference>
<keyword evidence="7" id="KW-0067">ATP-binding</keyword>
<evidence type="ECO:0000256" key="11">
    <source>
        <dbReference type="ARBA" id="ARBA00034617"/>
    </source>
</evidence>
<name>A0A6J7DMM7_9ZZZZ</name>
<accession>A0A6J7DMM7</accession>
<dbReference type="InterPro" id="IPR027417">
    <property type="entry name" value="P-loop_NTPase"/>
</dbReference>
<evidence type="ECO:0000256" key="6">
    <source>
        <dbReference type="ARBA" id="ARBA00022839"/>
    </source>
</evidence>
<keyword evidence="5" id="KW-0347">Helicase</keyword>
<evidence type="ECO:0000256" key="4">
    <source>
        <dbReference type="ARBA" id="ARBA00022801"/>
    </source>
</evidence>
<evidence type="ECO:0000256" key="14">
    <source>
        <dbReference type="SAM" id="MobiDB-lite"/>
    </source>
</evidence>
<gene>
    <name evidence="17" type="ORF">UFOPK3461_00371</name>
</gene>
<keyword evidence="6" id="KW-0269">Exonuclease</keyword>
<dbReference type="Pfam" id="PF12705">
    <property type="entry name" value="PDDEXK_1"/>
    <property type="match status" value="1"/>
</dbReference>
<dbReference type="GO" id="GO:0003677">
    <property type="term" value="F:DNA binding"/>
    <property type="evidence" value="ECO:0007669"/>
    <property type="project" value="UniProtKB-KW"/>
</dbReference>
<dbReference type="Pfam" id="PF00580">
    <property type="entry name" value="UvrD-helicase"/>
    <property type="match status" value="1"/>
</dbReference>
<dbReference type="InterPro" id="IPR011604">
    <property type="entry name" value="PDDEXK-like_dom_sf"/>
</dbReference>
<comment type="catalytic activity">
    <reaction evidence="11">
        <text>Couples ATP hydrolysis with the unwinding of duplex DNA by translocating in the 3'-5' direction.</text>
        <dbReference type="EC" id="5.6.2.4"/>
    </reaction>
</comment>
<evidence type="ECO:0000256" key="5">
    <source>
        <dbReference type="ARBA" id="ARBA00022806"/>
    </source>
</evidence>
<dbReference type="InterPro" id="IPR000212">
    <property type="entry name" value="DNA_helicase_UvrD/REP"/>
</dbReference>
<protein>
    <recommendedName>
        <fullName evidence="12">DNA 3'-5' helicase</fullName>
        <ecNumber evidence="12">5.6.2.4</ecNumber>
    </recommendedName>
</protein>
<evidence type="ECO:0000256" key="1">
    <source>
        <dbReference type="ARBA" id="ARBA00022722"/>
    </source>
</evidence>
<organism evidence="17">
    <name type="scientific">freshwater metagenome</name>
    <dbReference type="NCBI Taxonomy" id="449393"/>
    <lineage>
        <taxon>unclassified sequences</taxon>
        <taxon>metagenomes</taxon>
        <taxon>ecological metagenomes</taxon>
    </lineage>
</organism>
<evidence type="ECO:0000259" key="15">
    <source>
        <dbReference type="PROSITE" id="PS51198"/>
    </source>
</evidence>
<dbReference type="GO" id="GO:0033202">
    <property type="term" value="C:DNA helicase complex"/>
    <property type="evidence" value="ECO:0007669"/>
    <property type="project" value="TreeGrafter"/>
</dbReference>
<keyword evidence="8" id="KW-0238">DNA-binding</keyword>
<keyword evidence="9" id="KW-0234">DNA repair</keyword>
<feature type="domain" description="UvrD-like helicase ATP-binding" evidence="15">
    <location>
        <begin position="25"/>
        <end position="349"/>
    </location>
</feature>
<dbReference type="Pfam" id="PF13361">
    <property type="entry name" value="UvrD_C"/>
    <property type="match status" value="1"/>
</dbReference>
<dbReference type="GO" id="GO:0005524">
    <property type="term" value="F:ATP binding"/>
    <property type="evidence" value="ECO:0007669"/>
    <property type="project" value="UniProtKB-KW"/>
</dbReference>
<keyword evidence="2" id="KW-0547">Nucleotide-binding</keyword>
<dbReference type="PROSITE" id="PS51217">
    <property type="entry name" value="UVRD_HELICASE_CTER"/>
    <property type="match status" value="1"/>
</dbReference>
<feature type="domain" description="UvrD-like helicase C-terminal" evidence="16">
    <location>
        <begin position="350"/>
        <end position="667"/>
    </location>
</feature>
<dbReference type="InterPro" id="IPR014017">
    <property type="entry name" value="DNA_helicase_UvrD-like_C"/>
</dbReference>
<dbReference type="PROSITE" id="PS51198">
    <property type="entry name" value="UVRD_HELICASE_ATP_BIND"/>
    <property type="match status" value="1"/>
</dbReference>
<dbReference type="PANTHER" id="PTHR11070:SF55">
    <property type="entry name" value="DNA 3'-5' HELICASE"/>
    <property type="match status" value="1"/>
</dbReference>
<dbReference type="SUPFAM" id="SSF52540">
    <property type="entry name" value="P-loop containing nucleoside triphosphate hydrolases"/>
    <property type="match status" value="1"/>
</dbReference>
<dbReference type="SUPFAM" id="SSF52980">
    <property type="entry name" value="Restriction endonuclease-like"/>
    <property type="match status" value="1"/>
</dbReference>
<keyword evidence="4" id="KW-0378">Hydrolase</keyword>
<dbReference type="InterPro" id="IPR038726">
    <property type="entry name" value="PDDEXK_AddAB-type"/>
</dbReference>